<dbReference type="GeneID" id="61054892"/>
<evidence type="ECO:0000313" key="2">
    <source>
        <dbReference type="Proteomes" id="UP000245631"/>
    </source>
</evidence>
<name>A0A8E2W859_RHILI</name>
<dbReference type="AlphaFoldDB" id="A0A8E2W859"/>
<dbReference type="RefSeq" id="WP_146211822.1">
    <property type="nucleotide sequence ID" value="NZ_QGGH01000011.1"/>
</dbReference>
<proteinExistence type="predicted"/>
<accession>A0A8E2W859</accession>
<comment type="caution">
    <text evidence="1">The sequence shown here is derived from an EMBL/GenBank/DDBJ whole genome shotgun (WGS) entry which is preliminary data.</text>
</comment>
<reference evidence="1 2" key="1">
    <citation type="submission" date="2018-05" db="EMBL/GenBank/DDBJ databases">
        <title>Genomic Encyclopedia of Type Strains, Phase IV (KMG-IV): sequencing the most valuable type-strain genomes for metagenomic binning, comparative biology and taxonomic classification.</title>
        <authorList>
            <person name="Goeker M."/>
        </authorList>
    </citation>
    <scope>NUCLEOTIDE SEQUENCE [LARGE SCALE GENOMIC DNA]</scope>
    <source>
        <strain evidence="1 2">DSM 2626</strain>
    </source>
</reference>
<sequence>MRFVMIDSGLRRVFDLMTPCRIDEEFIGTMVRGDSLERVELADDLDLWVSSEPVKTRFRLFADGPEYVGSGLLIGRSALGDVKSLPRWLTFEAISGWVVWPRSYDAPQPRRKIARPTGFPAIGLPLETSHGIGCRSAREASYVAPMYG</sequence>
<organism evidence="1 2">
    <name type="scientific">Rhizobium loti</name>
    <name type="common">Mesorhizobium loti</name>
    <dbReference type="NCBI Taxonomy" id="381"/>
    <lineage>
        <taxon>Bacteria</taxon>
        <taxon>Pseudomonadati</taxon>
        <taxon>Pseudomonadota</taxon>
        <taxon>Alphaproteobacteria</taxon>
        <taxon>Hyphomicrobiales</taxon>
        <taxon>Phyllobacteriaceae</taxon>
        <taxon>Mesorhizobium</taxon>
    </lineage>
</organism>
<dbReference type="Proteomes" id="UP000245631">
    <property type="component" value="Unassembled WGS sequence"/>
</dbReference>
<dbReference type="EMBL" id="QGGH01000011">
    <property type="protein sequence ID" value="PWJ88396.1"/>
    <property type="molecule type" value="Genomic_DNA"/>
</dbReference>
<evidence type="ECO:0000313" key="1">
    <source>
        <dbReference type="EMBL" id="PWJ88396.1"/>
    </source>
</evidence>
<protein>
    <submittedName>
        <fullName evidence="1">Uncharacterized protein</fullName>
    </submittedName>
</protein>
<gene>
    <name evidence="1" type="ORF">C8D77_111119</name>
</gene>